<keyword evidence="2" id="KW-1185">Reference proteome</keyword>
<accession>A0ABS3HXV4</accession>
<reference evidence="1 2" key="1">
    <citation type="submission" date="2021-03" db="EMBL/GenBank/DDBJ databases">
        <title>Enterococcal diversity collection.</title>
        <authorList>
            <person name="Gilmore M.S."/>
            <person name="Schwartzman J."/>
            <person name="Van Tyne D."/>
            <person name="Martin M."/>
            <person name="Earl A.M."/>
            <person name="Manson A.L."/>
            <person name="Straub T."/>
            <person name="Salamzade R."/>
            <person name="Saavedra J."/>
            <person name="Lebreton F."/>
            <person name="Prichula J."/>
            <person name="Schaufler K."/>
            <person name="Gaca A."/>
            <person name="Sgardioli B."/>
            <person name="Wagenaar J."/>
            <person name="Strong T."/>
        </authorList>
    </citation>
    <scope>NUCLEOTIDE SEQUENCE [LARGE SCALE GENOMIC DNA]</scope>
    <source>
        <strain evidence="1 2">DIV0080</strain>
    </source>
</reference>
<evidence type="ECO:0000313" key="1">
    <source>
        <dbReference type="EMBL" id="MBO0477963.1"/>
    </source>
</evidence>
<comment type="caution">
    <text evidence="1">The sequence shown here is derived from an EMBL/GenBank/DDBJ whole genome shotgun (WGS) entry which is preliminary data.</text>
</comment>
<dbReference type="RefSeq" id="WP_206968413.1">
    <property type="nucleotide sequence ID" value="NZ_JAFLVX010000046.1"/>
</dbReference>
<proteinExistence type="predicted"/>
<dbReference type="SUPFAM" id="SSF48695">
    <property type="entry name" value="Multiheme cytochromes"/>
    <property type="match status" value="1"/>
</dbReference>
<name>A0ABS3HXV4_9ENTE</name>
<gene>
    <name evidence="1" type="ORF">DOK76_12890</name>
</gene>
<sequence length="48" mass="5556">MTQLTNFNNKAVKEFPVECPQCHEVVNVMIGETECPHCHNMIVLEIER</sequence>
<dbReference type="Proteomes" id="UP000664857">
    <property type="component" value="Unassembled WGS sequence"/>
</dbReference>
<dbReference type="EMBL" id="JAFLVX010000046">
    <property type="protein sequence ID" value="MBO0477963.1"/>
    <property type="molecule type" value="Genomic_DNA"/>
</dbReference>
<organism evidence="1 2">
    <name type="scientific">Candidatus Vagococcus giribetii</name>
    <dbReference type="NCBI Taxonomy" id="2230876"/>
    <lineage>
        <taxon>Bacteria</taxon>
        <taxon>Bacillati</taxon>
        <taxon>Bacillota</taxon>
        <taxon>Bacilli</taxon>
        <taxon>Lactobacillales</taxon>
        <taxon>Enterococcaceae</taxon>
        <taxon>Vagococcus</taxon>
    </lineage>
</organism>
<dbReference type="InterPro" id="IPR036280">
    <property type="entry name" value="Multihaem_cyt_sf"/>
</dbReference>
<evidence type="ECO:0000313" key="2">
    <source>
        <dbReference type="Proteomes" id="UP000664857"/>
    </source>
</evidence>
<protein>
    <submittedName>
        <fullName evidence="1">Uncharacterized protein</fullName>
    </submittedName>
</protein>